<name>X1EVE9_9ZZZZ</name>
<organism evidence="1">
    <name type="scientific">marine sediment metagenome</name>
    <dbReference type="NCBI Taxonomy" id="412755"/>
    <lineage>
        <taxon>unclassified sequences</taxon>
        <taxon>metagenomes</taxon>
        <taxon>ecological metagenomes</taxon>
    </lineage>
</organism>
<reference evidence="1" key="1">
    <citation type="journal article" date="2014" name="Front. Microbiol.">
        <title>High frequency of phylogenetically diverse reductive dehalogenase-homologous genes in deep subseafloor sedimentary metagenomes.</title>
        <authorList>
            <person name="Kawai M."/>
            <person name="Futagami T."/>
            <person name="Toyoda A."/>
            <person name="Takaki Y."/>
            <person name="Nishi S."/>
            <person name="Hori S."/>
            <person name="Arai W."/>
            <person name="Tsubouchi T."/>
            <person name="Morono Y."/>
            <person name="Uchiyama I."/>
            <person name="Ito T."/>
            <person name="Fujiyama A."/>
            <person name="Inagaki F."/>
            <person name="Takami H."/>
        </authorList>
    </citation>
    <scope>NUCLEOTIDE SEQUENCE</scope>
    <source>
        <strain evidence="1">Expedition CK06-06</strain>
    </source>
</reference>
<dbReference type="EMBL" id="BARU01014764">
    <property type="protein sequence ID" value="GAH36527.1"/>
    <property type="molecule type" value="Genomic_DNA"/>
</dbReference>
<feature type="non-terminal residue" evidence="1">
    <location>
        <position position="138"/>
    </location>
</feature>
<evidence type="ECO:0000313" key="1">
    <source>
        <dbReference type="EMBL" id="GAH36527.1"/>
    </source>
</evidence>
<sequence>GIGFLLTGFIIMFFSASNFPPFYEFEWRDKLSKLYIINRSNNDCLYYFDFSEEFIFDKSKKDEGRKLTSRGKESLHSGGIIGIDMIIASITGTQNQKIDIIKHEKSYILLEYSSEPFNIIFALIIKKELISIRHLIQS</sequence>
<protein>
    <submittedName>
        <fullName evidence="1">Uncharacterized protein</fullName>
    </submittedName>
</protein>
<dbReference type="AlphaFoldDB" id="X1EVE9"/>
<comment type="caution">
    <text evidence="1">The sequence shown here is derived from an EMBL/GenBank/DDBJ whole genome shotgun (WGS) entry which is preliminary data.</text>
</comment>
<proteinExistence type="predicted"/>
<accession>X1EVE9</accession>
<gene>
    <name evidence="1" type="ORF">S03H2_25855</name>
</gene>
<feature type="non-terminal residue" evidence="1">
    <location>
        <position position="1"/>
    </location>
</feature>